<dbReference type="Proteomes" id="UP000299102">
    <property type="component" value="Unassembled WGS sequence"/>
</dbReference>
<sequence length="100" mass="11447">MKNLHQLNGRLTKIITPVCPIKNNVGTRCYDAPARAEAIAEYRRTMRVWRKRLGNLWPLLPLLGYLILSPVGLHKIVLRLPKRKALGPDEISTETLRQLP</sequence>
<protein>
    <submittedName>
        <fullName evidence="2">Uncharacterized protein</fullName>
    </submittedName>
</protein>
<dbReference type="OrthoDB" id="7488180at2759"/>
<comment type="caution">
    <text evidence="2">The sequence shown here is derived from an EMBL/GenBank/DDBJ whole genome shotgun (WGS) entry which is preliminary data.</text>
</comment>
<keyword evidence="1" id="KW-0812">Transmembrane</keyword>
<reference evidence="2 3" key="1">
    <citation type="journal article" date="2019" name="Commun. Biol.">
        <title>The bagworm genome reveals a unique fibroin gene that provides high tensile strength.</title>
        <authorList>
            <person name="Kono N."/>
            <person name="Nakamura H."/>
            <person name="Ohtoshi R."/>
            <person name="Tomita M."/>
            <person name="Numata K."/>
            <person name="Arakawa K."/>
        </authorList>
    </citation>
    <scope>NUCLEOTIDE SEQUENCE [LARGE SCALE GENOMIC DNA]</scope>
</reference>
<proteinExistence type="predicted"/>
<keyword evidence="3" id="KW-1185">Reference proteome</keyword>
<name>A0A4C1ZQG5_EUMVA</name>
<dbReference type="EMBL" id="BGZK01002011">
    <property type="protein sequence ID" value="GBP89592.1"/>
    <property type="molecule type" value="Genomic_DNA"/>
</dbReference>
<feature type="transmembrane region" description="Helical" evidence="1">
    <location>
        <begin position="53"/>
        <end position="73"/>
    </location>
</feature>
<keyword evidence="1" id="KW-1133">Transmembrane helix</keyword>
<evidence type="ECO:0000313" key="2">
    <source>
        <dbReference type="EMBL" id="GBP89592.1"/>
    </source>
</evidence>
<evidence type="ECO:0000313" key="3">
    <source>
        <dbReference type="Proteomes" id="UP000299102"/>
    </source>
</evidence>
<organism evidence="2 3">
    <name type="scientific">Eumeta variegata</name>
    <name type="common">Bagworm moth</name>
    <name type="synonym">Eumeta japonica</name>
    <dbReference type="NCBI Taxonomy" id="151549"/>
    <lineage>
        <taxon>Eukaryota</taxon>
        <taxon>Metazoa</taxon>
        <taxon>Ecdysozoa</taxon>
        <taxon>Arthropoda</taxon>
        <taxon>Hexapoda</taxon>
        <taxon>Insecta</taxon>
        <taxon>Pterygota</taxon>
        <taxon>Neoptera</taxon>
        <taxon>Endopterygota</taxon>
        <taxon>Lepidoptera</taxon>
        <taxon>Glossata</taxon>
        <taxon>Ditrysia</taxon>
        <taxon>Tineoidea</taxon>
        <taxon>Psychidae</taxon>
        <taxon>Oiketicinae</taxon>
        <taxon>Eumeta</taxon>
    </lineage>
</organism>
<evidence type="ECO:0000256" key="1">
    <source>
        <dbReference type="SAM" id="Phobius"/>
    </source>
</evidence>
<gene>
    <name evidence="2" type="ORF">EVAR_59758_1</name>
</gene>
<keyword evidence="1" id="KW-0472">Membrane</keyword>
<accession>A0A4C1ZQG5</accession>
<dbReference type="AlphaFoldDB" id="A0A4C1ZQG5"/>